<dbReference type="Gene3D" id="1.10.530.10">
    <property type="match status" value="1"/>
</dbReference>
<sequence length="346" mass="38656">MDAIPGITKARKALLSACLIGVGFGATQQVLAAATDYKDHPKAKAFIEEMVEKGLDRDFVTGLIHDAKHQKSIIKAISRPAEKRLTWGEYRKIFLGQSRIDQGVEFWNQHRDTLRRASQQYGVPEEIIVAIIGVETRYGRHAGSYRVIDSLATLAFDYPPRSKFFTGQLGELMLLLQEQPLDPKAIKGSYAGAMGFGQFIPSSYRHYAVDFDADGSIDLLNNPVDAIGSVANYFKRHGWRSGQPVTLSAALDKPIESDKLSKKLKPIETLAHWRNLGLTFDPQLANELKATAMRLQAVDGEQHWIGLHNFYVITRYNHSRLYAMAVYQLSQEIAALKAKQQQVANG</sequence>
<dbReference type="Gene3D" id="1.10.8.350">
    <property type="entry name" value="Bacterial muramidase"/>
    <property type="match status" value="1"/>
</dbReference>
<gene>
    <name evidence="3" type="primary">mltB</name>
    <name evidence="3" type="ORF">DV711_00350</name>
</gene>
<dbReference type="PANTHER" id="PTHR30163">
    <property type="entry name" value="MEMBRANE-BOUND LYTIC MUREIN TRANSGLYCOSYLASE B"/>
    <property type="match status" value="1"/>
</dbReference>
<dbReference type="PANTHER" id="PTHR30163:SF9">
    <property type="entry name" value="MEMBRANE-BOUND LYTIC MUREIN TRANSGLYCOSYLASE B"/>
    <property type="match status" value="1"/>
</dbReference>
<proteinExistence type="predicted"/>
<feature type="domain" description="Transglycosylase SLT" evidence="2">
    <location>
        <begin position="40"/>
        <end position="331"/>
    </location>
</feature>
<dbReference type="OrthoDB" id="9772911at2"/>
<dbReference type="InterPro" id="IPR011757">
    <property type="entry name" value="Lytic_transglycosylase_MltB"/>
</dbReference>
<protein>
    <submittedName>
        <fullName evidence="3">Lytic murein transglycosylase B</fullName>
    </submittedName>
</protein>
<evidence type="ECO:0000256" key="1">
    <source>
        <dbReference type="PIRSR" id="PIRSR611757-1"/>
    </source>
</evidence>
<dbReference type="AlphaFoldDB" id="A0A369WXM4"/>
<dbReference type="GO" id="GO:0008933">
    <property type="term" value="F:peptidoglycan lytic transglycosylase activity"/>
    <property type="evidence" value="ECO:0007669"/>
    <property type="project" value="TreeGrafter"/>
</dbReference>
<dbReference type="Proteomes" id="UP000253769">
    <property type="component" value="Unassembled WGS sequence"/>
</dbReference>
<dbReference type="SUPFAM" id="SSF53955">
    <property type="entry name" value="Lysozyme-like"/>
    <property type="match status" value="1"/>
</dbReference>
<accession>A0A369WXM4</accession>
<name>A0A369WXM4_9GAMM</name>
<dbReference type="InterPro" id="IPR043426">
    <property type="entry name" value="MltB-like"/>
</dbReference>
<keyword evidence="4" id="KW-1185">Reference proteome</keyword>
<reference evidence="3 4" key="1">
    <citation type="submission" date="2018-07" db="EMBL/GenBank/DDBJ databases">
        <title>Motiliproteus coralliicola sp. nov., a bacterium isolated from Coral.</title>
        <authorList>
            <person name="Wang G."/>
        </authorList>
    </citation>
    <scope>NUCLEOTIDE SEQUENCE [LARGE SCALE GENOMIC DNA]</scope>
    <source>
        <strain evidence="3 4">C34</strain>
    </source>
</reference>
<dbReference type="Pfam" id="PF13406">
    <property type="entry name" value="SLT_2"/>
    <property type="match status" value="1"/>
</dbReference>
<dbReference type="EMBL" id="QQOH01000001">
    <property type="protein sequence ID" value="RDE25274.1"/>
    <property type="molecule type" value="Genomic_DNA"/>
</dbReference>
<evidence type="ECO:0000259" key="2">
    <source>
        <dbReference type="Pfam" id="PF13406"/>
    </source>
</evidence>
<dbReference type="InterPro" id="IPR031304">
    <property type="entry name" value="SLT_2"/>
</dbReference>
<dbReference type="NCBIfam" id="TIGR02282">
    <property type="entry name" value="MltB"/>
    <property type="match status" value="1"/>
</dbReference>
<dbReference type="GO" id="GO:0009253">
    <property type="term" value="P:peptidoglycan catabolic process"/>
    <property type="evidence" value="ECO:0007669"/>
    <property type="project" value="TreeGrafter"/>
</dbReference>
<feature type="active site" evidence="1">
    <location>
        <position position="135"/>
    </location>
</feature>
<dbReference type="FunFam" id="1.10.8.350:FF:000001">
    <property type="entry name" value="Lytic murein transglycosylase B"/>
    <property type="match status" value="1"/>
</dbReference>
<evidence type="ECO:0000313" key="3">
    <source>
        <dbReference type="EMBL" id="RDE25274.1"/>
    </source>
</evidence>
<organism evidence="3 4">
    <name type="scientific">Motiliproteus coralliicola</name>
    <dbReference type="NCBI Taxonomy" id="2283196"/>
    <lineage>
        <taxon>Bacteria</taxon>
        <taxon>Pseudomonadati</taxon>
        <taxon>Pseudomonadota</taxon>
        <taxon>Gammaproteobacteria</taxon>
        <taxon>Oceanospirillales</taxon>
        <taxon>Oceanospirillaceae</taxon>
        <taxon>Motiliproteus</taxon>
    </lineage>
</organism>
<evidence type="ECO:0000313" key="4">
    <source>
        <dbReference type="Proteomes" id="UP000253769"/>
    </source>
</evidence>
<comment type="caution">
    <text evidence="3">The sequence shown here is derived from an EMBL/GenBank/DDBJ whole genome shotgun (WGS) entry which is preliminary data.</text>
</comment>
<dbReference type="CDD" id="cd13399">
    <property type="entry name" value="Slt35-like"/>
    <property type="match status" value="1"/>
</dbReference>
<dbReference type="InterPro" id="IPR023346">
    <property type="entry name" value="Lysozyme-like_dom_sf"/>
</dbReference>